<evidence type="ECO:0000313" key="2">
    <source>
        <dbReference type="EMBL" id="GEO16472.1"/>
    </source>
</evidence>
<dbReference type="InterPro" id="IPR011053">
    <property type="entry name" value="Single_hybrid_motif"/>
</dbReference>
<dbReference type="InterPro" id="IPR000089">
    <property type="entry name" value="Biotin_lipoyl"/>
</dbReference>
<accession>A0A512BWY5</accession>
<gene>
    <name evidence="2" type="ORF">MAE02_41680</name>
</gene>
<proteinExistence type="predicted"/>
<comment type="caution">
    <text evidence="2">The sequence shown here is derived from an EMBL/GenBank/DDBJ whole genome shotgun (WGS) entry which is preliminary data.</text>
</comment>
<dbReference type="Proteomes" id="UP000321085">
    <property type="component" value="Unassembled WGS sequence"/>
</dbReference>
<organism evidence="2 3">
    <name type="scientific">Microvirga aerophila</name>
    <dbReference type="NCBI Taxonomy" id="670291"/>
    <lineage>
        <taxon>Bacteria</taxon>
        <taxon>Pseudomonadati</taxon>
        <taxon>Pseudomonadota</taxon>
        <taxon>Alphaproteobacteria</taxon>
        <taxon>Hyphomicrobiales</taxon>
        <taxon>Methylobacteriaceae</taxon>
        <taxon>Microvirga</taxon>
    </lineage>
</organism>
<dbReference type="AlphaFoldDB" id="A0A512BWY5"/>
<name>A0A512BWY5_9HYPH</name>
<reference evidence="2 3" key="1">
    <citation type="submission" date="2019-07" db="EMBL/GenBank/DDBJ databases">
        <title>Whole genome shotgun sequence of Microvirga aerophila NBRC 106136.</title>
        <authorList>
            <person name="Hosoyama A."/>
            <person name="Uohara A."/>
            <person name="Ohji S."/>
            <person name="Ichikawa N."/>
        </authorList>
    </citation>
    <scope>NUCLEOTIDE SEQUENCE [LARGE SCALE GENOMIC DNA]</scope>
    <source>
        <strain evidence="2 3">NBRC 106136</strain>
    </source>
</reference>
<dbReference type="Gene3D" id="2.40.50.100">
    <property type="match status" value="1"/>
</dbReference>
<evidence type="ECO:0000259" key="1">
    <source>
        <dbReference type="Pfam" id="PF00364"/>
    </source>
</evidence>
<dbReference type="SUPFAM" id="SSF51230">
    <property type="entry name" value="Single hybrid motif"/>
    <property type="match status" value="1"/>
</dbReference>
<dbReference type="CDD" id="cd06849">
    <property type="entry name" value="lipoyl_domain"/>
    <property type="match status" value="1"/>
</dbReference>
<keyword evidence="3" id="KW-1185">Reference proteome</keyword>
<feature type="domain" description="Lipoyl-binding" evidence="1">
    <location>
        <begin position="18"/>
        <end position="77"/>
    </location>
</feature>
<dbReference type="EMBL" id="BJYU01000065">
    <property type="protein sequence ID" value="GEO16472.1"/>
    <property type="molecule type" value="Genomic_DNA"/>
</dbReference>
<protein>
    <recommendedName>
        <fullName evidence="1">Lipoyl-binding domain-containing protein</fullName>
    </recommendedName>
</protein>
<dbReference type="RefSeq" id="WP_147021997.1">
    <property type="nucleotide sequence ID" value="NZ_BJYU01000065.1"/>
</dbReference>
<dbReference type="Pfam" id="PF00364">
    <property type="entry name" value="Biotin_lipoyl"/>
    <property type="match status" value="1"/>
</dbReference>
<sequence>MMDVKVPDNLWATATLPEGVLERWLVPDGATIGAGDPVAAIRLEEALHEVIAPAPGRLAIAAAEGAVMEPGTLLARLDPERTGSA</sequence>
<evidence type="ECO:0000313" key="3">
    <source>
        <dbReference type="Proteomes" id="UP000321085"/>
    </source>
</evidence>